<dbReference type="AlphaFoldDB" id="A0ABD3QUZ4"/>
<sequence>MGHVDVIAELITEGKKGRRRRGGESEGGGNYPDVDCLEHLTDVTCTDFPDGLGRAQLSLLPQRLLHNAVLTEEVPNLLTEDEPIPQERHGDRHPVEEGQVLDVPRGYEEAAEEGGPRGRADEDEADAVEEAFDHDYDVSAGFPSHLIRKAVLWFTGEAMMEDDYDEDDGMMGGEEEEERERR</sequence>
<keyword evidence="3" id="KW-1185">Reference proteome</keyword>
<feature type="region of interest" description="Disordered" evidence="1">
    <location>
        <begin position="163"/>
        <end position="182"/>
    </location>
</feature>
<reference evidence="2 3" key="1">
    <citation type="submission" date="2024-10" db="EMBL/GenBank/DDBJ databases">
        <title>Updated reference genomes for cyclostephanoid diatoms.</title>
        <authorList>
            <person name="Roberts W.R."/>
            <person name="Alverson A.J."/>
        </authorList>
    </citation>
    <scope>NUCLEOTIDE SEQUENCE [LARGE SCALE GENOMIC DNA]</scope>
    <source>
        <strain evidence="2 3">AJA276-08</strain>
    </source>
</reference>
<comment type="caution">
    <text evidence="2">The sequence shown here is derived from an EMBL/GenBank/DDBJ whole genome shotgun (WGS) entry which is preliminary data.</text>
</comment>
<gene>
    <name evidence="2" type="ORF">ACHAW5_004612</name>
</gene>
<name>A0ABD3QUZ4_9STRA</name>
<dbReference type="SUPFAM" id="SSF143113">
    <property type="entry name" value="NAP-like"/>
    <property type="match status" value="1"/>
</dbReference>
<protein>
    <submittedName>
        <fullName evidence="2">Uncharacterized protein</fullName>
    </submittedName>
</protein>
<dbReference type="InterPro" id="IPR037231">
    <property type="entry name" value="NAP-like_sf"/>
</dbReference>
<evidence type="ECO:0000256" key="1">
    <source>
        <dbReference type="SAM" id="MobiDB-lite"/>
    </source>
</evidence>
<proteinExistence type="predicted"/>
<feature type="region of interest" description="Disordered" evidence="1">
    <location>
        <begin position="81"/>
        <end position="100"/>
    </location>
</feature>
<evidence type="ECO:0000313" key="3">
    <source>
        <dbReference type="Proteomes" id="UP001530315"/>
    </source>
</evidence>
<dbReference type="Proteomes" id="UP001530315">
    <property type="component" value="Unassembled WGS sequence"/>
</dbReference>
<evidence type="ECO:0000313" key="2">
    <source>
        <dbReference type="EMBL" id="KAL3803761.1"/>
    </source>
</evidence>
<organism evidence="2 3">
    <name type="scientific">Stephanodiscus triporus</name>
    <dbReference type="NCBI Taxonomy" id="2934178"/>
    <lineage>
        <taxon>Eukaryota</taxon>
        <taxon>Sar</taxon>
        <taxon>Stramenopiles</taxon>
        <taxon>Ochrophyta</taxon>
        <taxon>Bacillariophyta</taxon>
        <taxon>Coscinodiscophyceae</taxon>
        <taxon>Thalassiosirophycidae</taxon>
        <taxon>Stephanodiscales</taxon>
        <taxon>Stephanodiscaceae</taxon>
        <taxon>Stephanodiscus</taxon>
    </lineage>
</organism>
<accession>A0ABD3QUZ4</accession>
<feature type="compositionally biased region" description="Basic and acidic residues" evidence="1">
    <location>
        <begin position="85"/>
        <end position="96"/>
    </location>
</feature>
<dbReference type="EMBL" id="JALLAZ020000106">
    <property type="protein sequence ID" value="KAL3803761.1"/>
    <property type="molecule type" value="Genomic_DNA"/>
</dbReference>